<comment type="caution">
    <text evidence="20">The sequence shown here is derived from an EMBL/GenBank/DDBJ whole genome shotgun (WGS) entry which is preliminary data.</text>
</comment>
<keyword evidence="12 19" id="KW-1133">Transmembrane helix</keyword>
<comment type="function">
    <text evidence="14 19">Joins adenosylcobinamide-GDP and alpha-ribazole to generate adenosylcobalamin (Ado-cobalamin). Also synthesizes adenosylcobalamin 5'-phosphate from adenosylcobinamide-GDP and alpha-ribazole 5'-phosphate.</text>
</comment>
<evidence type="ECO:0000256" key="10">
    <source>
        <dbReference type="ARBA" id="ARBA00022692"/>
    </source>
</evidence>
<feature type="transmembrane region" description="Helical" evidence="19">
    <location>
        <begin position="236"/>
        <end position="256"/>
    </location>
</feature>
<evidence type="ECO:0000256" key="5">
    <source>
        <dbReference type="ARBA" id="ARBA00013200"/>
    </source>
</evidence>
<comment type="pathway">
    <text evidence="3 19">Cofactor biosynthesis; adenosylcobalamin biosynthesis; adenosylcobalamin from cob(II)yrinate a,c-diamide: step 7/7.</text>
</comment>
<dbReference type="GO" id="GO:0051073">
    <property type="term" value="F:adenosylcobinamide-GDP ribazoletransferase activity"/>
    <property type="evidence" value="ECO:0007669"/>
    <property type="project" value="UniProtKB-UniRule"/>
</dbReference>
<keyword evidence="13 19" id="KW-0472">Membrane</keyword>
<evidence type="ECO:0000256" key="4">
    <source>
        <dbReference type="ARBA" id="ARBA00010561"/>
    </source>
</evidence>
<organism evidence="20 22">
    <name type="scientific">Bacillus canaveralius</name>
    <dbReference type="NCBI Taxonomy" id="1403243"/>
    <lineage>
        <taxon>Bacteria</taxon>
        <taxon>Bacillati</taxon>
        <taxon>Bacillota</taxon>
        <taxon>Bacilli</taxon>
        <taxon>Bacillales</taxon>
        <taxon>Bacillaceae</taxon>
        <taxon>Bacillus</taxon>
    </lineage>
</organism>
<protein>
    <recommendedName>
        <fullName evidence="6 19">Adenosylcobinamide-GDP ribazoletransferase</fullName>
        <ecNumber evidence="5 19">2.7.8.26</ecNumber>
    </recommendedName>
    <alternativeName>
        <fullName evidence="16 19">Cobalamin synthase</fullName>
    </alternativeName>
    <alternativeName>
        <fullName evidence="15 19">Cobalamin-5'-phosphate synthase</fullName>
    </alternativeName>
</protein>
<dbReference type="Pfam" id="PF02654">
    <property type="entry name" value="CobS"/>
    <property type="match status" value="1"/>
</dbReference>
<accession>A0A2N5GRY7</accession>
<dbReference type="EC" id="2.7.8.26" evidence="5 19"/>
<feature type="transmembrane region" description="Helical" evidence="19">
    <location>
        <begin position="109"/>
        <end position="129"/>
    </location>
</feature>
<dbReference type="NCBIfam" id="TIGR00317">
    <property type="entry name" value="cobS"/>
    <property type="match status" value="1"/>
</dbReference>
<dbReference type="RefSeq" id="WP_101575407.1">
    <property type="nucleotide sequence ID" value="NZ_PGVA01000003.1"/>
</dbReference>
<dbReference type="GO" id="GO:0008818">
    <property type="term" value="F:cobalamin 5'-phosphate synthase activity"/>
    <property type="evidence" value="ECO:0007669"/>
    <property type="project" value="UniProtKB-UniRule"/>
</dbReference>
<keyword evidence="23" id="KW-1185">Reference proteome</keyword>
<name>A0A2N5GRY7_9BACI</name>
<keyword evidence="10 19" id="KW-0812">Transmembrane</keyword>
<evidence type="ECO:0000313" key="23">
    <source>
        <dbReference type="Proteomes" id="UP000235114"/>
    </source>
</evidence>
<dbReference type="Proteomes" id="UP000235114">
    <property type="component" value="Unassembled WGS sequence"/>
</dbReference>
<dbReference type="PANTHER" id="PTHR34148">
    <property type="entry name" value="ADENOSYLCOBINAMIDE-GDP RIBAZOLETRANSFERASE"/>
    <property type="match status" value="1"/>
</dbReference>
<feature type="transmembrane region" description="Helical" evidence="19">
    <location>
        <begin position="206"/>
        <end position="224"/>
    </location>
</feature>
<evidence type="ECO:0000313" key="21">
    <source>
        <dbReference type="EMBL" id="PLR98545.1"/>
    </source>
</evidence>
<keyword evidence="9 19" id="KW-0808">Transferase</keyword>
<sequence length="262" mass="29115">MLKGLLLNLQLFSSIPIRIQLPMDAHHLQKAVQTFPLLGLFQGLIIGGAFFGLTEFTPLSALATAFVVWLLMIVLTGGIHLDGWIDTSDAFFSYQDQDKRLEIMKDPRTGAFGVLSVIVLLSGKFLFIYELAAYADINAAAWVVAIIPFLSKSLMGYYLVTLPPAREEGMARFFANAVDRKSLWPYLLYTIVIIVASWLFVEESLLTAVILLTTSICAGLYGKIKIIKWFGGVTGDVVGASAEGMEFFLWMIVWLLHCYVMV</sequence>
<evidence type="ECO:0000256" key="19">
    <source>
        <dbReference type="HAMAP-Rule" id="MF_00719"/>
    </source>
</evidence>
<evidence type="ECO:0000256" key="14">
    <source>
        <dbReference type="ARBA" id="ARBA00025228"/>
    </source>
</evidence>
<comment type="cofactor">
    <cofactor evidence="1 19">
        <name>Mg(2+)</name>
        <dbReference type="ChEBI" id="CHEBI:18420"/>
    </cofactor>
</comment>
<evidence type="ECO:0000256" key="16">
    <source>
        <dbReference type="ARBA" id="ARBA00032853"/>
    </source>
</evidence>
<dbReference type="EMBL" id="PGVA01000003">
    <property type="protein sequence ID" value="PLR86312.1"/>
    <property type="molecule type" value="Genomic_DNA"/>
</dbReference>
<comment type="catalytic activity">
    <reaction evidence="17 19">
        <text>alpha-ribazole + adenosylcob(III)inamide-GDP = adenosylcob(III)alamin + GMP + H(+)</text>
        <dbReference type="Rhea" id="RHEA:16049"/>
        <dbReference type="ChEBI" id="CHEBI:10329"/>
        <dbReference type="ChEBI" id="CHEBI:15378"/>
        <dbReference type="ChEBI" id="CHEBI:18408"/>
        <dbReference type="ChEBI" id="CHEBI:58115"/>
        <dbReference type="ChEBI" id="CHEBI:60487"/>
        <dbReference type="EC" id="2.7.8.26"/>
    </reaction>
</comment>
<evidence type="ECO:0000256" key="17">
    <source>
        <dbReference type="ARBA" id="ARBA00048623"/>
    </source>
</evidence>
<gene>
    <name evidence="19 20" type="primary">cobS</name>
    <name evidence="20" type="ORF">CU635_01555</name>
    <name evidence="21" type="ORF">CVD25_07400</name>
</gene>
<evidence type="ECO:0000256" key="15">
    <source>
        <dbReference type="ARBA" id="ARBA00032605"/>
    </source>
</evidence>
<proteinExistence type="inferred from homology"/>
<evidence type="ECO:0000256" key="3">
    <source>
        <dbReference type="ARBA" id="ARBA00004663"/>
    </source>
</evidence>
<keyword evidence="7 19" id="KW-1003">Cell membrane</keyword>
<dbReference type="Proteomes" id="UP000234951">
    <property type="component" value="Unassembled WGS sequence"/>
</dbReference>
<evidence type="ECO:0000256" key="1">
    <source>
        <dbReference type="ARBA" id="ARBA00001946"/>
    </source>
</evidence>
<evidence type="ECO:0000256" key="11">
    <source>
        <dbReference type="ARBA" id="ARBA00022842"/>
    </source>
</evidence>
<feature type="transmembrane region" description="Helical" evidence="19">
    <location>
        <begin position="59"/>
        <end position="81"/>
    </location>
</feature>
<feature type="transmembrane region" description="Helical" evidence="19">
    <location>
        <begin position="183"/>
        <end position="200"/>
    </location>
</feature>
<feature type="transmembrane region" description="Helical" evidence="19">
    <location>
        <begin position="35"/>
        <end position="53"/>
    </location>
</feature>
<dbReference type="OrthoDB" id="9794626at2"/>
<evidence type="ECO:0000256" key="8">
    <source>
        <dbReference type="ARBA" id="ARBA00022573"/>
    </source>
</evidence>
<dbReference type="UniPathway" id="UPA00148">
    <property type="reaction ID" value="UER00238"/>
</dbReference>
<dbReference type="HAMAP" id="MF_00719">
    <property type="entry name" value="CobS"/>
    <property type="match status" value="1"/>
</dbReference>
<evidence type="ECO:0000256" key="18">
    <source>
        <dbReference type="ARBA" id="ARBA00049504"/>
    </source>
</evidence>
<keyword evidence="11 19" id="KW-0460">Magnesium</keyword>
<dbReference type="AlphaFoldDB" id="A0A2N5GRY7"/>
<feature type="transmembrane region" description="Helical" evidence="19">
    <location>
        <begin position="141"/>
        <end position="162"/>
    </location>
</feature>
<dbReference type="InterPro" id="IPR003805">
    <property type="entry name" value="CobS"/>
</dbReference>
<reference evidence="21 23" key="2">
    <citation type="submission" date="2017-12" db="EMBL/GenBank/DDBJ databases">
        <title>Comparative Functional Genomics of Dry Heat Resistant strains isolated from the Viking Spacecraft.</title>
        <authorList>
            <person name="Seuylemezian A."/>
            <person name="Cooper K."/>
            <person name="Vaishampayan P."/>
        </authorList>
    </citation>
    <scope>NUCLEOTIDE SEQUENCE [LARGE SCALE GENOMIC DNA]</scope>
    <source>
        <strain evidence="21 23">ATCC 29669</strain>
    </source>
</reference>
<evidence type="ECO:0000256" key="9">
    <source>
        <dbReference type="ARBA" id="ARBA00022679"/>
    </source>
</evidence>
<comment type="subcellular location">
    <subcellularLocation>
        <location evidence="2 19">Cell membrane</location>
        <topology evidence="2 19">Multi-pass membrane protein</topology>
    </subcellularLocation>
</comment>
<dbReference type="PANTHER" id="PTHR34148:SF1">
    <property type="entry name" value="ADENOSYLCOBINAMIDE-GDP RIBAZOLETRANSFERASE"/>
    <property type="match status" value="1"/>
</dbReference>
<evidence type="ECO:0000256" key="13">
    <source>
        <dbReference type="ARBA" id="ARBA00023136"/>
    </source>
</evidence>
<dbReference type="EMBL" id="PGVD01000021">
    <property type="protein sequence ID" value="PLR98545.1"/>
    <property type="molecule type" value="Genomic_DNA"/>
</dbReference>
<reference evidence="20 22" key="1">
    <citation type="submission" date="2017-11" db="EMBL/GenBank/DDBJ databases">
        <title>Comparitive Functional Genomics of Dry Heat Resistant strains isolated from the Viking Spacecraft.</title>
        <authorList>
            <person name="Seuylemezian A."/>
            <person name="Cooper K."/>
            <person name="Vaishampayan P."/>
        </authorList>
    </citation>
    <scope>NUCLEOTIDE SEQUENCE [LARGE SCALE GENOMIC DNA]</scope>
    <source>
        <strain evidence="20 22">M4.6</strain>
    </source>
</reference>
<evidence type="ECO:0000313" key="22">
    <source>
        <dbReference type="Proteomes" id="UP000234951"/>
    </source>
</evidence>
<evidence type="ECO:0000256" key="2">
    <source>
        <dbReference type="ARBA" id="ARBA00004651"/>
    </source>
</evidence>
<evidence type="ECO:0000256" key="6">
    <source>
        <dbReference type="ARBA" id="ARBA00015850"/>
    </source>
</evidence>
<dbReference type="GO" id="GO:0009236">
    <property type="term" value="P:cobalamin biosynthetic process"/>
    <property type="evidence" value="ECO:0007669"/>
    <property type="project" value="UniProtKB-UniRule"/>
</dbReference>
<comment type="catalytic activity">
    <reaction evidence="18 19">
        <text>alpha-ribazole 5'-phosphate + adenosylcob(III)inamide-GDP = adenosylcob(III)alamin 5'-phosphate + GMP + H(+)</text>
        <dbReference type="Rhea" id="RHEA:23560"/>
        <dbReference type="ChEBI" id="CHEBI:15378"/>
        <dbReference type="ChEBI" id="CHEBI:57918"/>
        <dbReference type="ChEBI" id="CHEBI:58115"/>
        <dbReference type="ChEBI" id="CHEBI:60487"/>
        <dbReference type="ChEBI" id="CHEBI:60493"/>
        <dbReference type="EC" id="2.7.8.26"/>
    </reaction>
</comment>
<comment type="similarity">
    <text evidence="4 19">Belongs to the CobS family.</text>
</comment>
<dbReference type="GO" id="GO:0005886">
    <property type="term" value="C:plasma membrane"/>
    <property type="evidence" value="ECO:0007669"/>
    <property type="project" value="UniProtKB-SubCell"/>
</dbReference>
<evidence type="ECO:0000256" key="7">
    <source>
        <dbReference type="ARBA" id="ARBA00022475"/>
    </source>
</evidence>
<keyword evidence="8 19" id="KW-0169">Cobalamin biosynthesis</keyword>
<evidence type="ECO:0000313" key="20">
    <source>
        <dbReference type="EMBL" id="PLR86312.1"/>
    </source>
</evidence>
<evidence type="ECO:0000256" key="12">
    <source>
        <dbReference type="ARBA" id="ARBA00022989"/>
    </source>
</evidence>